<dbReference type="Pfam" id="PF00545">
    <property type="entry name" value="Ribonuclease"/>
    <property type="match status" value="1"/>
</dbReference>
<dbReference type="InterPro" id="IPR000026">
    <property type="entry name" value="N1-like"/>
</dbReference>
<gene>
    <name evidence="4" type="ORF">BJY28_002054</name>
</gene>
<organism evidence="4 5">
    <name type="scientific">Janibacter alkaliphilus</name>
    <dbReference type="NCBI Taxonomy" id="1069963"/>
    <lineage>
        <taxon>Bacteria</taxon>
        <taxon>Bacillati</taxon>
        <taxon>Actinomycetota</taxon>
        <taxon>Actinomycetes</taxon>
        <taxon>Micrococcales</taxon>
        <taxon>Intrasporangiaceae</taxon>
        <taxon>Janibacter</taxon>
    </lineage>
</organism>
<dbReference type="Proteomes" id="UP000592181">
    <property type="component" value="Unassembled WGS sequence"/>
</dbReference>
<evidence type="ECO:0000256" key="3">
    <source>
        <dbReference type="SAM" id="MobiDB-lite"/>
    </source>
</evidence>
<feature type="region of interest" description="Disordered" evidence="3">
    <location>
        <begin position="82"/>
        <end position="106"/>
    </location>
</feature>
<evidence type="ECO:0000313" key="4">
    <source>
        <dbReference type="EMBL" id="NYG37585.1"/>
    </source>
</evidence>
<dbReference type="InterPro" id="IPR016191">
    <property type="entry name" value="Ribonuclease/ribotoxin"/>
</dbReference>
<feature type="region of interest" description="Disordered" evidence="3">
    <location>
        <begin position="34"/>
        <end position="60"/>
    </location>
</feature>
<keyword evidence="2 4" id="KW-0378">Hydrolase</keyword>
<dbReference type="GO" id="GO:0016787">
    <property type="term" value="F:hydrolase activity"/>
    <property type="evidence" value="ECO:0007669"/>
    <property type="project" value="UniProtKB-KW"/>
</dbReference>
<keyword evidence="5" id="KW-1185">Reference proteome</keyword>
<name>A0A852XGA0_9MICO</name>
<dbReference type="SUPFAM" id="SSF53933">
    <property type="entry name" value="Microbial ribonucleases"/>
    <property type="match status" value="1"/>
</dbReference>
<proteinExistence type="predicted"/>
<feature type="compositionally biased region" description="Low complexity" evidence="3">
    <location>
        <begin position="34"/>
        <end position="54"/>
    </location>
</feature>
<dbReference type="GO" id="GO:0003723">
    <property type="term" value="F:RNA binding"/>
    <property type="evidence" value="ECO:0007669"/>
    <property type="project" value="InterPro"/>
</dbReference>
<dbReference type="Gene3D" id="3.10.450.30">
    <property type="entry name" value="Microbial ribonucleases"/>
    <property type="match status" value="1"/>
</dbReference>
<evidence type="ECO:0000313" key="5">
    <source>
        <dbReference type="Proteomes" id="UP000592181"/>
    </source>
</evidence>
<dbReference type="EC" id="3.1.27.3" evidence="4"/>
<accession>A0A852XGA0</accession>
<reference evidence="4 5" key="1">
    <citation type="submission" date="2020-07" db="EMBL/GenBank/DDBJ databases">
        <title>Sequencing the genomes of 1000 actinobacteria strains.</title>
        <authorList>
            <person name="Klenk H.-P."/>
        </authorList>
    </citation>
    <scope>NUCLEOTIDE SEQUENCE [LARGE SCALE GENOMIC DNA]</scope>
    <source>
        <strain evidence="4 5">DSM 24723</strain>
    </source>
</reference>
<comment type="caution">
    <text evidence="4">The sequence shown here is derived from an EMBL/GenBank/DDBJ whole genome shotgun (WGS) entry which is preliminary data.</text>
</comment>
<evidence type="ECO:0000256" key="1">
    <source>
        <dbReference type="ARBA" id="ARBA00022722"/>
    </source>
</evidence>
<dbReference type="RefSeq" id="WP_179462928.1">
    <property type="nucleotide sequence ID" value="NZ_JACBZX010000001.1"/>
</dbReference>
<dbReference type="AlphaFoldDB" id="A0A852XGA0"/>
<evidence type="ECO:0000256" key="2">
    <source>
        <dbReference type="ARBA" id="ARBA00022801"/>
    </source>
</evidence>
<keyword evidence="1" id="KW-0540">Nuclease</keyword>
<dbReference type="EMBL" id="JACBZX010000001">
    <property type="protein sequence ID" value="NYG37585.1"/>
    <property type="molecule type" value="Genomic_DNA"/>
</dbReference>
<sequence length="151" mass="15884">MPPGQGRRAAAAPLAGLLAALLLALAGWIVLGGNDDPGGSSSTDTSASVAASQTPDSGLPTIAESALPAEAHETLRLIRAGGPYPYDQDDETFGNREGLLPDRPGGYYREYTVETSGEDDRGARRIVTGADGDRYFTRDHYASFEQIQEGT</sequence>
<dbReference type="GO" id="GO:0004521">
    <property type="term" value="F:RNA endonuclease activity"/>
    <property type="evidence" value="ECO:0007669"/>
    <property type="project" value="InterPro"/>
</dbReference>
<protein>
    <submittedName>
        <fullName evidence="4">Ribonuclease T1</fullName>
        <ecNumber evidence="4">3.1.27.3</ecNumber>
    </submittedName>
</protein>